<dbReference type="Proteomes" id="UP000694399">
    <property type="component" value="Chromosome A3"/>
</dbReference>
<keyword evidence="7" id="KW-1279">T cell receptor</keyword>
<proteinExistence type="predicted"/>
<keyword evidence="1 9" id="KW-0732">Signal</keyword>
<protein>
    <recommendedName>
        <fullName evidence="10">Ig-like domain-containing protein</fullName>
    </recommendedName>
</protein>
<name>A0A8C8X612_PANLE</name>
<dbReference type="SMART" id="SM00406">
    <property type="entry name" value="IGv"/>
    <property type="match status" value="1"/>
</dbReference>
<dbReference type="InterPro" id="IPR013783">
    <property type="entry name" value="Ig-like_fold"/>
</dbReference>
<keyword evidence="2" id="KW-0391">Immunity</keyword>
<dbReference type="InterPro" id="IPR003599">
    <property type="entry name" value="Ig_sub"/>
</dbReference>
<dbReference type="InterPro" id="IPR050413">
    <property type="entry name" value="TCR_beta_variable"/>
</dbReference>
<dbReference type="InterPro" id="IPR036179">
    <property type="entry name" value="Ig-like_dom_sf"/>
</dbReference>
<dbReference type="PANTHER" id="PTHR23268:SF14">
    <property type="entry name" value="T CELL RECEPTOR BETA VARIABLE 12-3-RELATED"/>
    <property type="match status" value="1"/>
</dbReference>
<evidence type="ECO:0000256" key="3">
    <source>
        <dbReference type="ARBA" id="ARBA00023130"/>
    </source>
</evidence>
<evidence type="ECO:0000256" key="8">
    <source>
        <dbReference type="SAM" id="MobiDB-lite"/>
    </source>
</evidence>
<organism evidence="11 12">
    <name type="scientific">Panthera leo</name>
    <name type="common">Lion</name>
    <dbReference type="NCBI Taxonomy" id="9689"/>
    <lineage>
        <taxon>Eukaryota</taxon>
        <taxon>Metazoa</taxon>
        <taxon>Chordata</taxon>
        <taxon>Craniata</taxon>
        <taxon>Vertebrata</taxon>
        <taxon>Euteleostomi</taxon>
        <taxon>Mammalia</taxon>
        <taxon>Eutheria</taxon>
        <taxon>Laurasiatheria</taxon>
        <taxon>Carnivora</taxon>
        <taxon>Feliformia</taxon>
        <taxon>Felidae</taxon>
        <taxon>Pantherinae</taxon>
        <taxon>Panthera</taxon>
    </lineage>
</organism>
<dbReference type="PANTHER" id="PTHR23268">
    <property type="entry name" value="T-CELL RECEPTOR BETA CHAIN"/>
    <property type="match status" value="1"/>
</dbReference>
<evidence type="ECO:0000256" key="4">
    <source>
        <dbReference type="ARBA" id="ARBA00023157"/>
    </source>
</evidence>
<feature type="domain" description="Ig-like" evidence="10">
    <location>
        <begin position="19"/>
        <end position="120"/>
    </location>
</feature>
<evidence type="ECO:0000256" key="9">
    <source>
        <dbReference type="SAM" id="SignalP"/>
    </source>
</evidence>
<reference evidence="11" key="1">
    <citation type="journal article" date="2019" name="bioRxiv">
        <title>Long live the king: chromosome-level assembly of the lion (Panthera leo) using linked-read, Hi-C, and long read data.</title>
        <authorList>
            <person name="Armstrong E.E."/>
            <person name="Taylor R.W."/>
            <person name="Miller D.E."/>
            <person name="Kaelin C."/>
            <person name="Barsh G."/>
            <person name="Hadly E.A."/>
            <person name="Petrov D."/>
        </authorList>
    </citation>
    <scope>NUCLEOTIDE SEQUENCE [LARGE SCALE GENOMIC DNA]</scope>
</reference>
<dbReference type="InterPro" id="IPR013106">
    <property type="entry name" value="Ig_V-set"/>
</dbReference>
<dbReference type="GeneTree" id="ENSGT00940000162707"/>
<evidence type="ECO:0000256" key="7">
    <source>
        <dbReference type="ARBA" id="ARBA00043266"/>
    </source>
</evidence>
<dbReference type="GO" id="GO:0042101">
    <property type="term" value="C:T cell receptor complex"/>
    <property type="evidence" value="ECO:0007669"/>
    <property type="project" value="UniProtKB-KW"/>
</dbReference>
<keyword evidence="5" id="KW-0675">Receptor</keyword>
<evidence type="ECO:0000259" key="10">
    <source>
        <dbReference type="PROSITE" id="PS50835"/>
    </source>
</evidence>
<dbReference type="Pfam" id="PF07686">
    <property type="entry name" value="V-set"/>
    <property type="match status" value="1"/>
</dbReference>
<accession>A0A8C8X612</accession>
<dbReference type="InterPro" id="IPR007110">
    <property type="entry name" value="Ig-like_dom"/>
</dbReference>
<evidence type="ECO:0000313" key="11">
    <source>
        <dbReference type="Ensembl" id="ENSPLOP00000014708.1"/>
    </source>
</evidence>
<sequence>MSIPAICLLGVFCLLGVEPTDAGVTQTPRHKVTTKGQTVTLRCEPISGHASLYWYRQTSGQGLKQLVYFNNQVSIDDSGMPSDRFSAKMPEKSSSTLEIQRTEPGDSATYLCASSLDTVL</sequence>
<dbReference type="GO" id="GO:0002250">
    <property type="term" value="P:adaptive immune response"/>
    <property type="evidence" value="ECO:0007669"/>
    <property type="project" value="UniProtKB-KW"/>
</dbReference>
<keyword evidence="12" id="KW-1185">Reference proteome</keyword>
<keyword evidence="4" id="KW-1015">Disulfide bond</keyword>
<feature type="signal peptide" evidence="9">
    <location>
        <begin position="1"/>
        <end position="22"/>
    </location>
</feature>
<dbReference type="AlphaFoldDB" id="A0A8C8X612"/>
<dbReference type="SMART" id="SM00409">
    <property type="entry name" value="IG"/>
    <property type="match status" value="1"/>
</dbReference>
<evidence type="ECO:0000256" key="5">
    <source>
        <dbReference type="ARBA" id="ARBA00023170"/>
    </source>
</evidence>
<keyword evidence="3" id="KW-1064">Adaptive immunity</keyword>
<feature type="chain" id="PRO_5034028252" description="Ig-like domain-containing protein" evidence="9">
    <location>
        <begin position="23"/>
        <end position="120"/>
    </location>
</feature>
<dbReference type="OMA" id="SGHTQLF"/>
<evidence type="ECO:0000313" key="12">
    <source>
        <dbReference type="Proteomes" id="UP000694399"/>
    </source>
</evidence>
<evidence type="ECO:0000256" key="1">
    <source>
        <dbReference type="ARBA" id="ARBA00022729"/>
    </source>
</evidence>
<feature type="region of interest" description="Disordered" evidence="8">
    <location>
        <begin position="83"/>
        <end position="104"/>
    </location>
</feature>
<reference evidence="11" key="2">
    <citation type="submission" date="2025-08" db="UniProtKB">
        <authorList>
            <consortium name="Ensembl"/>
        </authorList>
    </citation>
    <scope>IDENTIFICATION</scope>
</reference>
<dbReference type="PROSITE" id="PS50835">
    <property type="entry name" value="IG_LIKE"/>
    <property type="match status" value="1"/>
</dbReference>
<evidence type="ECO:0000256" key="2">
    <source>
        <dbReference type="ARBA" id="ARBA00022859"/>
    </source>
</evidence>
<dbReference type="SUPFAM" id="SSF48726">
    <property type="entry name" value="Immunoglobulin"/>
    <property type="match status" value="1"/>
</dbReference>
<dbReference type="Ensembl" id="ENSPLOT00000016301.1">
    <property type="protein sequence ID" value="ENSPLOP00000014708.1"/>
    <property type="gene ID" value="ENSPLOG00000010793.1"/>
</dbReference>
<dbReference type="FunFam" id="2.60.40.10:FF:002491">
    <property type="entry name" value="T cell receptor beta variable 12-4"/>
    <property type="match status" value="1"/>
</dbReference>
<dbReference type="GO" id="GO:0007166">
    <property type="term" value="P:cell surface receptor signaling pathway"/>
    <property type="evidence" value="ECO:0007669"/>
    <property type="project" value="TreeGrafter"/>
</dbReference>
<evidence type="ECO:0000256" key="6">
    <source>
        <dbReference type="ARBA" id="ARBA00023319"/>
    </source>
</evidence>
<keyword evidence="6" id="KW-0393">Immunoglobulin domain</keyword>
<dbReference type="Gene3D" id="2.60.40.10">
    <property type="entry name" value="Immunoglobulins"/>
    <property type="match status" value="1"/>
</dbReference>
<reference evidence="11" key="3">
    <citation type="submission" date="2025-09" db="UniProtKB">
        <authorList>
            <consortium name="Ensembl"/>
        </authorList>
    </citation>
    <scope>IDENTIFICATION</scope>
</reference>